<name>A0A7G3B102_LUTLO</name>
<dbReference type="GO" id="GO:0003743">
    <property type="term" value="F:translation initiation factor activity"/>
    <property type="evidence" value="ECO:0007669"/>
    <property type="project" value="UniProtKB-KW"/>
</dbReference>
<keyword evidence="3" id="KW-0648">Protein biosynthesis</keyword>
<feature type="region of interest" description="Disordered" evidence="1">
    <location>
        <begin position="445"/>
        <end position="516"/>
    </location>
</feature>
<evidence type="ECO:0000256" key="2">
    <source>
        <dbReference type="SAM" id="SignalP"/>
    </source>
</evidence>
<feature type="compositionally biased region" description="Low complexity" evidence="1">
    <location>
        <begin position="76"/>
        <end position="90"/>
    </location>
</feature>
<feature type="chain" id="PRO_5028907467" evidence="2">
    <location>
        <begin position="32"/>
        <end position="540"/>
    </location>
</feature>
<organism evidence="3">
    <name type="scientific">Lutzomyia longipalpis</name>
    <name type="common">Sand fly</name>
    <dbReference type="NCBI Taxonomy" id="7200"/>
    <lineage>
        <taxon>Eukaryota</taxon>
        <taxon>Metazoa</taxon>
        <taxon>Ecdysozoa</taxon>
        <taxon>Arthropoda</taxon>
        <taxon>Hexapoda</taxon>
        <taxon>Insecta</taxon>
        <taxon>Pterygota</taxon>
        <taxon>Neoptera</taxon>
        <taxon>Endopterygota</taxon>
        <taxon>Diptera</taxon>
        <taxon>Nematocera</taxon>
        <taxon>Psychodoidea</taxon>
        <taxon>Psychodidae</taxon>
        <taxon>Lutzomyia</taxon>
        <taxon>Lutzomyia</taxon>
    </lineage>
</organism>
<feature type="signal peptide" evidence="2">
    <location>
        <begin position="1"/>
        <end position="31"/>
    </location>
</feature>
<feature type="region of interest" description="Disordered" evidence="1">
    <location>
        <begin position="30"/>
        <end position="239"/>
    </location>
</feature>
<keyword evidence="2" id="KW-0732">Signal</keyword>
<reference evidence="3" key="1">
    <citation type="journal article" date="2020" name="BMC">
        <title>Leishmania infection induces a limited differential gene expression in the sand fly midgut.</title>
        <authorList>
            <person name="Coutinho-Abreu I.V."/>
            <person name="Serafim T.D."/>
            <person name="Meneses C."/>
            <person name="Kamhawi S."/>
            <person name="Oliveira F."/>
            <person name="Valenzuela J.G."/>
        </authorList>
    </citation>
    <scope>NUCLEOTIDE SEQUENCE</scope>
    <source>
        <strain evidence="3">Jacobina</strain>
        <tissue evidence="3">Midgut</tissue>
    </source>
</reference>
<evidence type="ECO:0000313" key="3">
    <source>
        <dbReference type="EMBL" id="MBC1178077.1"/>
    </source>
</evidence>
<feature type="compositionally biased region" description="Polar residues" evidence="1">
    <location>
        <begin position="49"/>
        <end position="64"/>
    </location>
</feature>
<evidence type="ECO:0000256" key="1">
    <source>
        <dbReference type="SAM" id="MobiDB-lite"/>
    </source>
</evidence>
<feature type="compositionally biased region" description="Low complexity" evidence="1">
    <location>
        <begin position="34"/>
        <end position="47"/>
    </location>
</feature>
<sequence>MMRTMSSESKRLLKTLSLAVLLLSLCAYGDARKSPGSSRRGGSSPSRVQKPTYTQPSQSSNSHADQARLSYSGYNQQPNRAPQQPSAPAAHPAPAPQPAQNIGWNTNAQPAGGANSRPVGWNVDQPAQKQNVAPANAAAPPYPVQSGANPPPYSAVQNHGPPPPYSAQAQPNPASGYHPPPPYSPQAGVPNQPHYAGAPPPYQGGYPQQGVPPAGGYPQQPAFGQPGYGQPGYGHPNYPGGYQQPGYQGGQPVVNNYYGNQGSSGGSGWQTAALAGVGGLALYGALKPSEHNTIIIQNGTNAAPPAAAPADGAAAAAAAPAAAAPGAVPVNGSIPVNGTGTEPIYSAPLAPYPIDCTPYWNQMNQMNQANQANQANQMNQVNQSSTSTSAGTTTADVSTTTEGITSTMEITNCTAENCTTTTVATELPTTTPIPLAIPPQCMYPQQQQPQMTNGAPLAPWPANYPAPGQPGYQPPYQPPADPYNHPPPPPSSSFQNQPVVQASNPATPANAQPVSSSVSKTLSSALLTTVTILAGVLVQL</sequence>
<dbReference type="VEuPathDB" id="VectorBase:LLONM1_001311"/>
<feature type="compositionally biased region" description="Pro residues" evidence="1">
    <location>
        <begin position="458"/>
        <end position="491"/>
    </location>
</feature>
<accession>A0A7G3B102</accession>
<dbReference type="AlphaFoldDB" id="A0A7G3B102"/>
<feature type="compositionally biased region" description="Polar residues" evidence="1">
    <location>
        <begin position="499"/>
        <end position="513"/>
    </location>
</feature>
<proteinExistence type="predicted"/>
<feature type="region of interest" description="Disordered" evidence="1">
    <location>
        <begin position="376"/>
        <end position="397"/>
    </location>
</feature>
<feature type="compositionally biased region" description="Low complexity" evidence="1">
    <location>
        <begin position="125"/>
        <end position="139"/>
    </location>
</feature>
<dbReference type="EMBL" id="GITU01009374">
    <property type="protein sequence ID" value="MBC1178077.1"/>
    <property type="molecule type" value="Transcribed_RNA"/>
</dbReference>
<feature type="compositionally biased region" description="Low complexity" evidence="1">
    <location>
        <begin position="192"/>
        <end position="225"/>
    </location>
</feature>
<keyword evidence="3" id="KW-0396">Initiation factor</keyword>
<protein>
    <submittedName>
        <fullName evidence="3">Putative translation initiation factor if-2</fullName>
    </submittedName>
</protein>